<evidence type="ECO:0000256" key="6">
    <source>
        <dbReference type="ARBA" id="ARBA00022853"/>
    </source>
</evidence>
<protein>
    <submittedName>
        <fullName evidence="12">Similar to Saccharomyces cerevisiae YML102W CAC2 Component of the chromatin assembly complex (With Rlf2p and Msi1p)</fullName>
    </submittedName>
</protein>
<dbReference type="STRING" id="1173061.A0A0J9X3Q9"/>
<feature type="compositionally biased region" description="Low complexity" evidence="10">
    <location>
        <begin position="643"/>
        <end position="656"/>
    </location>
</feature>
<dbReference type="InterPro" id="IPR001680">
    <property type="entry name" value="WD40_rpt"/>
</dbReference>
<dbReference type="GO" id="GO:0005634">
    <property type="term" value="C:nucleus"/>
    <property type="evidence" value="ECO:0007669"/>
    <property type="project" value="UniProtKB-SubCell"/>
</dbReference>
<gene>
    <name evidence="12" type="ORF">BN980_GECA02s00076g</name>
</gene>
<proteinExistence type="inferred from homology"/>
<evidence type="ECO:0000256" key="5">
    <source>
        <dbReference type="ARBA" id="ARBA00022763"/>
    </source>
</evidence>
<evidence type="ECO:0000259" key="11">
    <source>
        <dbReference type="Pfam" id="PF24105"/>
    </source>
</evidence>
<dbReference type="OrthoDB" id="71227at2759"/>
<comment type="caution">
    <text evidence="12">The sequence shown here is derived from an EMBL/GenBank/DDBJ whole genome shotgun (WGS) entry which is preliminary data.</text>
</comment>
<reference evidence="12" key="1">
    <citation type="submission" date="2014-03" db="EMBL/GenBank/DDBJ databases">
        <authorList>
            <person name="Casaregola S."/>
        </authorList>
    </citation>
    <scope>NUCLEOTIDE SEQUENCE [LARGE SCALE GENOMIC DNA]</scope>
    <source>
        <strain evidence="12">CLIB 918</strain>
    </source>
</reference>
<dbReference type="Proteomes" id="UP000242525">
    <property type="component" value="Unassembled WGS sequence"/>
</dbReference>
<dbReference type="PROSITE" id="PS50082">
    <property type="entry name" value="WD_REPEATS_2"/>
    <property type="match status" value="3"/>
</dbReference>
<comment type="similarity">
    <text evidence="2">Belongs to the WD repeat HIR1 family.</text>
</comment>
<sequence length="671" mass="72794">MKAKALTVHWHLENQPIYSAHFQPSTNGANRRLATAGGDNNVRIWRLEYQDQANPTAVTSLTYLATLAKHTQAVNVVRFDPKGVTLASAGDDGVIFLWSLSDSAIPKALGEDTEDDKETWKLRNMCRSSISEIYDLAWSPDSQYLIAGSMDNVARVYNASTGQCIRELAEHSHYVQGVAWDPFNEYIATQSSDRSVHIYNLKTKDGQFSLGTHHKIARVDLPARKLPAKQGGEPPASPKADNSRVSASPDYSAPETPSSSSSSTMNPPPSTVKPSYSRKSSFGSAAESPRASSAPFIPLPAVRQIGSPNVGYRSTYLYHNETFTSFFRRLTFSPDGSLLLTPSGVFKYQQHSNEGLSNNSNSSNNSNNDETTNTVYIYTRAGLNRPPVAFLPGLRKPSLAISFSPIYYTLRGNSKKISTSHISIDTSVDDISTPGPALFDEGTEETVTAPVFALKYRMVYAVATQDSIIVYDTEQKQPLCIVSNLHYSTFTDLTWSPDGNNLLMTSTDGFCSVIIFDKGELGTQYTESIRPPVIVSQSPTKTVGNNTTPESIGTNTATLPASLPVFVKPSTSTNVNSSTSNNVQLASSPVLAPTSALTTEPLVPLISSMPPIATHGTPPQTPQQSVAQLSTRAPKRANEEGYTKNNRNSTAASSSSSKKRRIAPTLVEKKD</sequence>
<keyword evidence="4" id="KW-0677">Repeat</keyword>
<dbReference type="InterPro" id="IPR015943">
    <property type="entry name" value="WD40/YVTN_repeat-like_dom_sf"/>
</dbReference>
<dbReference type="SMART" id="SM00320">
    <property type="entry name" value="WD40"/>
    <property type="match status" value="5"/>
</dbReference>
<feature type="compositionally biased region" description="Low complexity" evidence="10">
    <location>
        <begin position="284"/>
        <end position="293"/>
    </location>
</feature>
<evidence type="ECO:0000256" key="7">
    <source>
        <dbReference type="ARBA" id="ARBA00023204"/>
    </source>
</evidence>
<evidence type="ECO:0000313" key="13">
    <source>
        <dbReference type="Proteomes" id="UP000242525"/>
    </source>
</evidence>
<dbReference type="InterPro" id="IPR055410">
    <property type="entry name" value="Beta-prop_CAF1B_HIR1"/>
</dbReference>
<evidence type="ECO:0000256" key="4">
    <source>
        <dbReference type="ARBA" id="ARBA00022737"/>
    </source>
</evidence>
<keyword evidence="5" id="KW-0227">DNA damage</keyword>
<evidence type="ECO:0000256" key="2">
    <source>
        <dbReference type="ARBA" id="ARBA00007306"/>
    </source>
</evidence>
<comment type="subcellular location">
    <subcellularLocation>
        <location evidence="1">Nucleus</location>
    </subcellularLocation>
</comment>
<dbReference type="AlphaFoldDB" id="A0A0J9X3Q9"/>
<feature type="domain" description="CAF1B/HIR1 beta-propeller" evidence="11">
    <location>
        <begin position="313"/>
        <end position="521"/>
    </location>
</feature>
<evidence type="ECO:0000256" key="8">
    <source>
        <dbReference type="ARBA" id="ARBA00023242"/>
    </source>
</evidence>
<dbReference type="GO" id="GO:0006334">
    <property type="term" value="P:nucleosome assembly"/>
    <property type="evidence" value="ECO:0007669"/>
    <property type="project" value="TreeGrafter"/>
</dbReference>
<keyword evidence="3 9" id="KW-0853">WD repeat</keyword>
<feature type="domain" description="CAF1B/HIR1 beta-propeller" evidence="11">
    <location>
        <begin position="1"/>
        <end position="205"/>
    </location>
</feature>
<feature type="repeat" description="WD" evidence="9">
    <location>
        <begin position="67"/>
        <end position="108"/>
    </location>
</feature>
<evidence type="ECO:0000256" key="9">
    <source>
        <dbReference type="PROSITE-ProRule" id="PRU00221"/>
    </source>
</evidence>
<keyword evidence="7" id="KW-0234">DNA repair</keyword>
<dbReference type="InterPro" id="IPR036322">
    <property type="entry name" value="WD40_repeat_dom_sf"/>
</dbReference>
<dbReference type="SUPFAM" id="SSF50978">
    <property type="entry name" value="WD40 repeat-like"/>
    <property type="match status" value="1"/>
</dbReference>
<feature type="compositionally biased region" description="Polar residues" evidence="10">
    <location>
        <begin position="272"/>
        <end position="283"/>
    </location>
</feature>
<dbReference type="PROSITE" id="PS50294">
    <property type="entry name" value="WD_REPEATS_REGION"/>
    <property type="match status" value="2"/>
</dbReference>
<dbReference type="GO" id="GO:0006335">
    <property type="term" value="P:DNA replication-dependent chromatin assembly"/>
    <property type="evidence" value="ECO:0007669"/>
    <property type="project" value="InterPro"/>
</dbReference>
<keyword evidence="8" id="KW-0539">Nucleus</keyword>
<dbReference type="InterPro" id="IPR045145">
    <property type="entry name" value="PTHR15271"/>
</dbReference>
<evidence type="ECO:0000256" key="3">
    <source>
        <dbReference type="ARBA" id="ARBA00022574"/>
    </source>
</evidence>
<feature type="region of interest" description="Disordered" evidence="10">
    <location>
        <begin position="351"/>
        <end position="371"/>
    </location>
</feature>
<feature type="compositionally biased region" description="Polar residues" evidence="10">
    <location>
        <begin position="622"/>
        <end position="631"/>
    </location>
</feature>
<feature type="region of interest" description="Disordered" evidence="10">
    <location>
        <begin position="226"/>
        <end position="293"/>
    </location>
</feature>
<evidence type="ECO:0000313" key="12">
    <source>
        <dbReference type="EMBL" id="CDO51748.1"/>
    </source>
</evidence>
<evidence type="ECO:0000256" key="1">
    <source>
        <dbReference type="ARBA" id="ARBA00004123"/>
    </source>
</evidence>
<dbReference type="PANTHER" id="PTHR15271:SF4">
    <property type="entry name" value="CHROMATIN ASSEMBLY FACTOR 1 SUBUNIT B"/>
    <property type="match status" value="1"/>
</dbReference>
<name>A0A0J9X3Q9_GEOCN</name>
<accession>A0A0J9X3Q9</accession>
<feature type="repeat" description="WD" evidence="9">
    <location>
        <begin position="126"/>
        <end position="167"/>
    </location>
</feature>
<keyword evidence="6" id="KW-0156">Chromatin regulator</keyword>
<evidence type="ECO:0000256" key="10">
    <source>
        <dbReference type="SAM" id="MobiDB-lite"/>
    </source>
</evidence>
<feature type="compositionally biased region" description="Low complexity" evidence="10">
    <location>
        <begin position="357"/>
        <end position="368"/>
    </location>
</feature>
<organism evidence="12 13">
    <name type="scientific">Geotrichum candidum</name>
    <name type="common">Oospora lactis</name>
    <name type="synonym">Dipodascus geotrichum</name>
    <dbReference type="NCBI Taxonomy" id="1173061"/>
    <lineage>
        <taxon>Eukaryota</taxon>
        <taxon>Fungi</taxon>
        <taxon>Dikarya</taxon>
        <taxon>Ascomycota</taxon>
        <taxon>Saccharomycotina</taxon>
        <taxon>Dipodascomycetes</taxon>
        <taxon>Dipodascales</taxon>
        <taxon>Dipodascaceae</taxon>
        <taxon>Geotrichum</taxon>
    </lineage>
</organism>
<feature type="compositionally biased region" description="Low complexity" evidence="10">
    <location>
        <begin position="252"/>
        <end position="265"/>
    </location>
</feature>
<dbReference type="GO" id="GO:0033186">
    <property type="term" value="C:CAF-1 complex"/>
    <property type="evidence" value="ECO:0007669"/>
    <property type="project" value="TreeGrafter"/>
</dbReference>
<dbReference type="GO" id="GO:0006281">
    <property type="term" value="P:DNA repair"/>
    <property type="evidence" value="ECO:0007669"/>
    <property type="project" value="UniProtKB-KW"/>
</dbReference>
<dbReference type="Pfam" id="PF24105">
    <property type="entry name" value="Beta-prop_CAF1B_HIR1"/>
    <property type="match status" value="2"/>
</dbReference>
<keyword evidence="13" id="KW-1185">Reference proteome</keyword>
<dbReference type="EMBL" id="CCBN010000002">
    <property type="protein sequence ID" value="CDO51748.1"/>
    <property type="molecule type" value="Genomic_DNA"/>
</dbReference>
<dbReference type="Gene3D" id="2.130.10.10">
    <property type="entry name" value="YVTN repeat-like/Quinoprotein amine dehydrogenase"/>
    <property type="match status" value="2"/>
</dbReference>
<feature type="region of interest" description="Disordered" evidence="10">
    <location>
        <begin position="608"/>
        <end position="671"/>
    </location>
</feature>
<feature type="region of interest" description="Disordered" evidence="10">
    <location>
        <begin position="537"/>
        <end position="557"/>
    </location>
</feature>
<feature type="repeat" description="WD" evidence="9">
    <location>
        <begin position="168"/>
        <end position="209"/>
    </location>
</feature>
<dbReference type="PANTHER" id="PTHR15271">
    <property type="entry name" value="CHROMATIN ASSEMBLY FACTOR 1 SUBUNIT B"/>
    <property type="match status" value="1"/>
</dbReference>